<dbReference type="GeneID" id="20662415"/>
<sequence>MWLNSRDLSADDDGASTRDGVWGFAASNQSAASHGTIGASGSRALWNRMEPAEEEREEEALPSYLSYLQPAFRPAPATPTTLAPSASQQPPAFYTAKRAAPGLPTPPTPMPQPVRVTPEVGNVARKSSELAQALEHLVLGSVQRHLGDATPDKTQVRCRCACDSMRAQMNEMVLQMQSLQNQVLELTKNSIPTAIEVGRVNVKASSPSNGNWSANAAPFVPKQQQHYKQQTQPPPPPPPPASAVDQATATVLSDRISTLEGRQSAFQSQLAQIAKVLGIPTGKPGKHSPVKHLVQTLRDEVDAKVQQATAEARTDLTAEINAALGGIVAGKPAGGDSQDALSSNAVLAALAGEHEASLARLSGSFEELLAEEARQRAALEARVRSQLAQQEEWLQQLEGAFGSPHDPEHEQEPRSKDPNSQRSVDAKLAQLERKCDESRELCRRLSRLLPEAANSRLRMRQGYEEEDEEDGQSWPGHLVGRDRYDSSK</sequence>
<dbReference type="AlphaFoldDB" id="G4YTB7"/>
<keyword evidence="4" id="KW-1185">Reference proteome</keyword>
<evidence type="ECO:0000256" key="1">
    <source>
        <dbReference type="SAM" id="Coils"/>
    </source>
</evidence>
<evidence type="ECO:0000313" key="4">
    <source>
        <dbReference type="Proteomes" id="UP000002640"/>
    </source>
</evidence>
<proteinExistence type="predicted"/>
<gene>
    <name evidence="3" type="ORF">PHYSODRAFT_540578</name>
</gene>
<accession>G4YTB7</accession>
<evidence type="ECO:0000313" key="3">
    <source>
        <dbReference type="EMBL" id="EGZ23039.1"/>
    </source>
</evidence>
<feature type="region of interest" description="Disordered" evidence="2">
    <location>
        <begin position="221"/>
        <end position="246"/>
    </location>
</feature>
<feature type="compositionally biased region" description="Basic and acidic residues" evidence="2">
    <location>
        <begin position="405"/>
        <end position="419"/>
    </location>
</feature>
<name>G4YTB7_PHYSP</name>
<reference evidence="3 4" key="1">
    <citation type="journal article" date="2006" name="Science">
        <title>Phytophthora genome sequences uncover evolutionary origins and mechanisms of pathogenesis.</title>
        <authorList>
            <person name="Tyler B.M."/>
            <person name="Tripathy S."/>
            <person name="Zhang X."/>
            <person name="Dehal P."/>
            <person name="Jiang R.H."/>
            <person name="Aerts A."/>
            <person name="Arredondo F.D."/>
            <person name="Baxter L."/>
            <person name="Bensasson D."/>
            <person name="Beynon J.L."/>
            <person name="Chapman J."/>
            <person name="Damasceno C.M."/>
            <person name="Dorrance A.E."/>
            <person name="Dou D."/>
            <person name="Dickerman A.W."/>
            <person name="Dubchak I.L."/>
            <person name="Garbelotto M."/>
            <person name="Gijzen M."/>
            <person name="Gordon S.G."/>
            <person name="Govers F."/>
            <person name="Grunwald N.J."/>
            <person name="Huang W."/>
            <person name="Ivors K.L."/>
            <person name="Jones R.W."/>
            <person name="Kamoun S."/>
            <person name="Krampis K."/>
            <person name="Lamour K.H."/>
            <person name="Lee M.K."/>
            <person name="McDonald W.H."/>
            <person name="Medina M."/>
            <person name="Meijer H.J."/>
            <person name="Nordberg E.K."/>
            <person name="Maclean D.J."/>
            <person name="Ospina-Giraldo M.D."/>
            <person name="Morris P.F."/>
            <person name="Phuntumart V."/>
            <person name="Putnam N.H."/>
            <person name="Rash S."/>
            <person name="Rose J.K."/>
            <person name="Sakihama Y."/>
            <person name="Salamov A.A."/>
            <person name="Savidor A."/>
            <person name="Scheuring C.F."/>
            <person name="Smith B.M."/>
            <person name="Sobral B.W."/>
            <person name="Terry A."/>
            <person name="Torto-Alalibo T.A."/>
            <person name="Win J."/>
            <person name="Xu Z."/>
            <person name="Zhang H."/>
            <person name="Grigoriev I.V."/>
            <person name="Rokhsar D.S."/>
            <person name="Boore J.L."/>
        </authorList>
    </citation>
    <scope>NUCLEOTIDE SEQUENCE [LARGE SCALE GENOMIC DNA]</scope>
    <source>
        <strain evidence="3 4">P6497</strain>
    </source>
</reference>
<dbReference type="RefSeq" id="XP_009518327.1">
    <property type="nucleotide sequence ID" value="XM_009520032.1"/>
</dbReference>
<feature type="compositionally biased region" description="Pro residues" evidence="2">
    <location>
        <begin position="232"/>
        <end position="241"/>
    </location>
</feature>
<dbReference type="OMA" id="NRMEPAE"/>
<evidence type="ECO:0000256" key="2">
    <source>
        <dbReference type="SAM" id="MobiDB-lite"/>
    </source>
</evidence>
<organism evidence="3 4">
    <name type="scientific">Phytophthora sojae (strain P6497)</name>
    <name type="common">Soybean stem and root rot agent</name>
    <name type="synonym">Phytophthora megasperma f. sp. glycines</name>
    <dbReference type="NCBI Taxonomy" id="1094619"/>
    <lineage>
        <taxon>Eukaryota</taxon>
        <taxon>Sar</taxon>
        <taxon>Stramenopiles</taxon>
        <taxon>Oomycota</taxon>
        <taxon>Peronosporomycetes</taxon>
        <taxon>Peronosporales</taxon>
        <taxon>Peronosporaceae</taxon>
        <taxon>Phytophthora</taxon>
    </lineage>
</organism>
<feature type="coiled-coil region" evidence="1">
    <location>
        <begin position="162"/>
        <end position="189"/>
    </location>
</feature>
<dbReference type="KEGG" id="psoj:PHYSODRAFT_540578"/>
<dbReference type="Proteomes" id="UP000002640">
    <property type="component" value="Unassembled WGS sequence"/>
</dbReference>
<feature type="compositionally biased region" description="Low complexity" evidence="2">
    <location>
        <begin position="221"/>
        <end position="231"/>
    </location>
</feature>
<dbReference type="InParanoid" id="G4YTB7"/>
<feature type="compositionally biased region" description="Basic and acidic residues" evidence="2">
    <location>
        <begin position="479"/>
        <end position="488"/>
    </location>
</feature>
<dbReference type="EMBL" id="JH159152">
    <property type="protein sequence ID" value="EGZ23039.1"/>
    <property type="molecule type" value="Genomic_DNA"/>
</dbReference>
<protein>
    <submittedName>
        <fullName evidence="3">Uncharacterized protein</fullName>
    </submittedName>
</protein>
<dbReference type="SMR" id="G4YTB7"/>
<dbReference type="STRING" id="1094619.G4YTB7"/>
<feature type="region of interest" description="Disordered" evidence="2">
    <location>
        <begin position="400"/>
        <end position="431"/>
    </location>
</feature>
<keyword evidence="1" id="KW-0175">Coiled coil</keyword>
<feature type="region of interest" description="Disordered" evidence="2">
    <location>
        <begin position="453"/>
        <end position="488"/>
    </location>
</feature>